<feature type="domain" description="C2H2-type" evidence="9">
    <location>
        <begin position="905"/>
        <end position="933"/>
    </location>
</feature>
<keyword evidence="6" id="KW-0539">Nucleus</keyword>
<reference evidence="10 11" key="1">
    <citation type="journal article" date="2021" name="Elife">
        <title>Chloroplast acquisition without the gene transfer in kleptoplastic sea slugs, Plakobranchus ocellatus.</title>
        <authorList>
            <person name="Maeda T."/>
            <person name="Takahashi S."/>
            <person name="Yoshida T."/>
            <person name="Shimamura S."/>
            <person name="Takaki Y."/>
            <person name="Nagai Y."/>
            <person name="Toyoda A."/>
            <person name="Suzuki Y."/>
            <person name="Arimoto A."/>
            <person name="Ishii H."/>
            <person name="Satoh N."/>
            <person name="Nishiyama T."/>
            <person name="Hasebe M."/>
            <person name="Maruyama T."/>
            <person name="Minagawa J."/>
            <person name="Obokata J."/>
            <person name="Shigenobu S."/>
        </authorList>
    </citation>
    <scope>NUCLEOTIDE SEQUENCE [LARGE SCALE GENOMIC DNA]</scope>
</reference>
<dbReference type="InterPro" id="IPR036236">
    <property type="entry name" value="Znf_C2H2_sf"/>
</dbReference>
<sequence length="991" mass="112936">MGKISFNESQQTLEGINISGHITIDLDDTPSIKLAFFKKLRISFKVKANLQIVGRDPVDPTKTNLKEGDPTIEYKDSDSFTLSYPFQEDLSTEFKAGSVRFHHGEKDLVLLQQEVPTFTEELQPEEGKFVSSQDSLQPMPHVEGDTANSQNDPTTSLKHAIGNNSLYDNSLIFEESQTPDFADPTITKTTDETLCEFDSELKCFFCCKIFSNKAKMAAHNRVPACVRKCEKCEEHFLCGADLFIHQYKKYDADFMAQQYPSFSILEKNLCKWGQCPLCKTHFQTPSSVLKHLQAEHFSDASYACCLCSHVFTRHMYLKDHLKDCQVSQKQLADAQEGIIGSADNNITNRGMTLNDLNENQQCNKSFTTKRDGLNSLNKIDIPKSLSNGNFSKEPLNQTPKLGEACDCSCSVCHKIFSNIAERAAHHRVSECVRNCKKCGKVFLCEADLFIHQYKEHSLVDLHEKYQSFKIMERSVCEKNQCPICQKKCNRMTNLKEHVQSVHFIDASYICCLCKFIHRSLSCFTKHLQKHTLNGKRKLSSNKETCNVRKKSRSGSISQERLPPSSSEYSNMFIVKPQICPVANADREEIEAPQEPAVSSHSSKCIPCKYCGKVFNSISDKNNHNKIPLKKIKCPKCPCILSSPACFIVHDFEIHEKKFDLEIFKGKTPECMKNRDFSDSSGHLSCCPLCEKQVVRLVDHIAMFHTEELRYQCCVCGEKKATYNAFRKHCEYHLRPGYKKYGLFHCSRCPTLCKSRSEFSRHLAAHRSECLFCKTDIGHPHLLEVHYESEHAQQLFTCKTCGKKLPAEHLLRAHEKNHRYPFLSTCPVCGKLLKSNLDKHISKKHPETHGKPEDVLEISKKESTNAIYKEASITEHDTNKYECDECHKTFPSQCNLLEHLKLHKPISCPTCKKTFATQKNLTKHIDTIHLKRHSHTCEICGKTTTSGHNLKTHMLTHASAKRFFCEVCGQGFNYKASLKGHLISKHKNSKDK</sequence>
<dbReference type="InterPro" id="IPR013087">
    <property type="entry name" value="Znf_C2H2_type"/>
</dbReference>
<keyword evidence="11" id="KW-1185">Reference proteome</keyword>
<evidence type="ECO:0000256" key="2">
    <source>
        <dbReference type="ARBA" id="ARBA00022723"/>
    </source>
</evidence>
<dbReference type="PROSITE" id="PS50157">
    <property type="entry name" value="ZINC_FINGER_C2H2_2"/>
    <property type="match status" value="7"/>
</dbReference>
<dbReference type="PANTHER" id="PTHR24376:SF235">
    <property type="entry name" value="C2H2-TYPE DOMAIN-CONTAINING PROTEIN"/>
    <property type="match status" value="1"/>
</dbReference>
<dbReference type="PROSITE" id="PS00028">
    <property type="entry name" value="ZINC_FINGER_C2H2_1"/>
    <property type="match status" value="8"/>
</dbReference>
<dbReference type="Pfam" id="PF00096">
    <property type="entry name" value="zf-C2H2"/>
    <property type="match status" value="2"/>
</dbReference>
<feature type="domain" description="C2H2-type" evidence="9">
    <location>
        <begin position="795"/>
        <end position="817"/>
    </location>
</feature>
<dbReference type="Pfam" id="PF13912">
    <property type="entry name" value="zf-C2H2_6"/>
    <property type="match status" value="1"/>
</dbReference>
<feature type="domain" description="C2H2-type" evidence="9">
    <location>
        <begin position="934"/>
        <end position="961"/>
    </location>
</feature>
<keyword evidence="4 7" id="KW-0863">Zinc-finger</keyword>
<dbReference type="GO" id="GO:0000978">
    <property type="term" value="F:RNA polymerase II cis-regulatory region sequence-specific DNA binding"/>
    <property type="evidence" value="ECO:0007669"/>
    <property type="project" value="TreeGrafter"/>
</dbReference>
<dbReference type="Proteomes" id="UP000735302">
    <property type="component" value="Unassembled WGS sequence"/>
</dbReference>
<dbReference type="PANTHER" id="PTHR24376">
    <property type="entry name" value="ZINC FINGER PROTEIN"/>
    <property type="match status" value="1"/>
</dbReference>
<keyword evidence="5" id="KW-0862">Zinc</keyword>
<evidence type="ECO:0000313" key="11">
    <source>
        <dbReference type="Proteomes" id="UP000735302"/>
    </source>
</evidence>
<dbReference type="GO" id="GO:0001228">
    <property type="term" value="F:DNA-binding transcription activator activity, RNA polymerase II-specific"/>
    <property type="evidence" value="ECO:0007669"/>
    <property type="project" value="TreeGrafter"/>
</dbReference>
<comment type="caution">
    <text evidence="10">The sequence shown here is derived from an EMBL/GenBank/DDBJ whole genome shotgun (WGS) entry which is preliminary data.</text>
</comment>
<feature type="domain" description="C2H2-type" evidence="9">
    <location>
        <begin position="433"/>
        <end position="457"/>
    </location>
</feature>
<feature type="domain" description="C2H2-type" evidence="9">
    <location>
        <begin position="962"/>
        <end position="990"/>
    </location>
</feature>
<accession>A0AAV4DWY0</accession>
<evidence type="ECO:0000256" key="6">
    <source>
        <dbReference type="ARBA" id="ARBA00023242"/>
    </source>
</evidence>
<keyword evidence="3" id="KW-0677">Repeat</keyword>
<dbReference type="GO" id="GO:0005634">
    <property type="term" value="C:nucleus"/>
    <property type="evidence" value="ECO:0007669"/>
    <property type="project" value="UniProtKB-SubCell"/>
</dbReference>
<dbReference type="Pfam" id="PF12874">
    <property type="entry name" value="zf-met"/>
    <property type="match status" value="2"/>
</dbReference>
<proteinExistence type="predicted"/>
<dbReference type="SUPFAM" id="SSF57667">
    <property type="entry name" value="beta-beta-alpha zinc fingers"/>
    <property type="match status" value="3"/>
</dbReference>
<evidence type="ECO:0000256" key="5">
    <source>
        <dbReference type="ARBA" id="ARBA00022833"/>
    </source>
</evidence>
<evidence type="ECO:0000256" key="8">
    <source>
        <dbReference type="SAM" id="MobiDB-lite"/>
    </source>
</evidence>
<evidence type="ECO:0000313" key="10">
    <source>
        <dbReference type="EMBL" id="GFO48670.1"/>
    </source>
</evidence>
<gene>
    <name evidence="10" type="ORF">PoB_007517500</name>
</gene>
<dbReference type="SMART" id="SM00355">
    <property type="entry name" value="ZnF_C2H2"/>
    <property type="match status" value="19"/>
</dbReference>
<feature type="domain" description="C2H2-type" evidence="9">
    <location>
        <begin position="302"/>
        <end position="330"/>
    </location>
</feature>
<evidence type="ECO:0000259" key="9">
    <source>
        <dbReference type="PROSITE" id="PS50157"/>
    </source>
</evidence>
<comment type="subcellular location">
    <subcellularLocation>
        <location evidence="1">Nucleus</location>
    </subcellularLocation>
</comment>
<evidence type="ECO:0000256" key="3">
    <source>
        <dbReference type="ARBA" id="ARBA00022737"/>
    </source>
</evidence>
<keyword evidence="2" id="KW-0479">Metal-binding</keyword>
<dbReference type="EMBL" id="BLXT01008440">
    <property type="protein sequence ID" value="GFO48670.1"/>
    <property type="molecule type" value="Genomic_DNA"/>
</dbReference>
<dbReference type="Gene3D" id="3.30.160.60">
    <property type="entry name" value="Classic Zinc Finger"/>
    <property type="match status" value="4"/>
</dbReference>
<feature type="region of interest" description="Disordered" evidence="8">
    <location>
        <begin position="129"/>
        <end position="154"/>
    </location>
</feature>
<evidence type="ECO:0000256" key="4">
    <source>
        <dbReference type="ARBA" id="ARBA00022771"/>
    </source>
</evidence>
<evidence type="ECO:0000256" key="1">
    <source>
        <dbReference type="ARBA" id="ARBA00004123"/>
    </source>
</evidence>
<feature type="domain" description="C2H2-type" evidence="9">
    <location>
        <begin position="880"/>
        <end position="902"/>
    </location>
</feature>
<dbReference type="GO" id="GO:0008270">
    <property type="term" value="F:zinc ion binding"/>
    <property type="evidence" value="ECO:0007669"/>
    <property type="project" value="UniProtKB-KW"/>
</dbReference>
<organism evidence="10 11">
    <name type="scientific">Plakobranchus ocellatus</name>
    <dbReference type="NCBI Taxonomy" id="259542"/>
    <lineage>
        <taxon>Eukaryota</taxon>
        <taxon>Metazoa</taxon>
        <taxon>Spiralia</taxon>
        <taxon>Lophotrochozoa</taxon>
        <taxon>Mollusca</taxon>
        <taxon>Gastropoda</taxon>
        <taxon>Heterobranchia</taxon>
        <taxon>Euthyneura</taxon>
        <taxon>Panpulmonata</taxon>
        <taxon>Sacoglossa</taxon>
        <taxon>Placobranchoidea</taxon>
        <taxon>Plakobranchidae</taxon>
        <taxon>Plakobranchus</taxon>
    </lineage>
</organism>
<protein>
    <submittedName>
        <fullName evidence="10">Zinc finger protein 208</fullName>
    </submittedName>
</protein>
<dbReference type="AlphaFoldDB" id="A0AAV4DWY0"/>
<name>A0AAV4DWY0_9GAST</name>
<evidence type="ECO:0000256" key="7">
    <source>
        <dbReference type="PROSITE-ProRule" id="PRU00042"/>
    </source>
</evidence>